<evidence type="ECO:0000313" key="2">
    <source>
        <dbReference type="Proteomes" id="UP001187315"/>
    </source>
</evidence>
<dbReference type="Proteomes" id="UP001187315">
    <property type="component" value="Unassembled WGS sequence"/>
</dbReference>
<feature type="non-terminal residue" evidence="1">
    <location>
        <position position="86"/>
    </location>
</feature>
<dbReference type="AlphaFoldDB" id="A0AA88LQ83"/>
<gene>
    <name evidence="1" type="ORF">Q7C36_021592</name>
</gene>
<proteinExistence type="predicted"/>
<accession>A0AA88LQ83</accession>
<evidence type="ECO:0000313" key="1">
    <source>
        <dbReference type="EMBL" id="KAK2819946.1"/>
    </source>
</evidence>
<name>A0AA88LQ83_TACVA</name>
<dbReference type="EMBL" id="JAVHJS010000023">
    <property type="protein sequence ID" value="KAK2819946.1"/>
    <property type="molecule type" value="Genomic_DNA"/>
</dbReference>
<keyword evidence="2" id="KW-1185">Reference proteome</keyword>
<reference evidence="1" key="1">
    <citation type="submission" date="2023-08" db="EMBL/GenBank/DDBJ databases">
        <title>Pelteobagrus vachellii genome.</title>
        <authorList>
            <person name="Liu H."/>
        </authorList>
    </citation>
    <scope>NUCLEOTIDE SEQUENCE</scope>
    <source>
        <strain evidence="1">PRFRI_2022a</strain>
        <tissue evidence="1">Muscle</tissue>
    </source>
</reference>
<protein>
    <submittedName>
        <fullName evidence="1">Uncharacterized protein</fullName>
    </submittedName>
</protein>
<sequence length="86" mass="9387">AVIDQCLFKLSSARTPEAKTLRLYSHCKMGKGTDSLAAWCRAVSDSAPVHLASPPQQRSREEDARDLCIAMRQQAGKMTPVSPSPM</sequence>
<organism evidence="1 2">
    <name type="scientific">Tachysurus vachellii</name>
    <name type="common">Darkbarbel catfish</name>
    <name type="synonym">Pelteobagrus vachellii</name>
    <dbReference type="NCBI Taxonomy" id="175792"/>
    <lineage>
        <taxon>Eukaryota</taxon>
        <taxon>Metazoa</taxon>
        <taxon>Chordata</taxon>
        <taxon>Craniata</taxon>
        <taxon>Vertebrata</taxon>
        <taxon>Euteleostomi</taxon>
        <taxon>Actinopterygii</taxon>
        <taxon>Neopterygii</taxon>
        <taxon>Teleostei</taxon>
        <taxon>Ostariophysi</taxon>
        <taxon>Siluriformes</taxon>
        <taxon>Bagridae</taxon>
        <taxon>Tachysurus</taxon>
    </lineage>
</organism>
<comment type="caution">
    <text evidence="1">The sequence shown here is derived from an EMBL/GenBank/DDBJ whole genome shotgun (WGS) entry which is preliminary data.</text>
</comment>